<name>A0ABX7Y7Q7_9ACTN</name>
<dbReference type="InterPro" id="IPR011051">
    <property type="entry name" value="RmlC_Cupin_sf"/>
</dbReference>
<accession>A0ABX7Y7Q7</accession>
<organism evidence="3 4">
    <name type="scientific">Arachnia rubra</name>
    <dbReference type="NCBI Taxonomy" id="1547448"/>
    <lineage>
        <taxon>Bacteria</taxon>
        <taxon>Bacillati</taxon>
        <taxon>Actinomycetota</taxon>
        <taxon>Actinomycetes</taxon>
        <taxon>Propionibacteriales</taxon>
        <taxon>Propionibacteriaceae</taxon>
        <taxon>Arachnia</taxon>
    </lineage>
</organism>
<dbReference type="Gene3D" id="2.60.120.10">
    <property type="entry name" value="Jelly Rolls"/>
    <property type="match status" value="1"/>
</dbReference>
<sequence>MTSSTDAKTQRRYRLSEVARSGETATRTPFFTTDNTGGVVWVVKPGQEVMAHDHSASDDIWICLQGSGVFFPEPCEELEIQAGDVMVSRPGQCHGMRNTGDEDFIFVSVISPAPSDFNPIDCDCD</sequence>
<evidence type="ECO:0000259" key="2">
    <source>
        <dbReference type="Pfam" id="PF07883"/>
    </source>
</evidence>
<dbReference type="InterPro" id="IPR013096">
    <property type="entry name" value="Cupin_2"/>
</dbReference>
<dbReference type="EMBL" id="CP072384">
    <property type="protein sequence ID" value="QUC09245.1"/>
    <property type="molecule type" value="Genomic_DNA"/>
</dbReference>
<feature type="domain" description="Cupin type-2" evidence="2">
    <location>
        <begin position="40"/>
        <end position="109"/>
    </location>
</feature>
<dbReference type="PANTHER" id="PTHR35848">
    <property type="entry name" value="OXALATE-BINDING PROTEIN"/>
    <property type="match status" value="1"/>
</dbReference>
<dbReference type="InterPro" id="IPR051610">
    <property type="entry name" value="GPI/OXD"/>
</dbReference>
<dbReference type="SUPFAM" id="SSF51182">
    <property type="entry name" value="RmlC-like cupins"/>
    <property type="match status" value="1"/>
</dbReference>
<dbReference type="InterPro" id="IPR014710">
    <property type="entry name" value="RmlC-like_jellyroll"/>
</dbReference>
<gene>
    <name evidence="3" type="ORF">J5A65_05890</name>
</gene>
<keyword evidence="4" id="KW-1185">Reference proteome</keyword>
<evidence type="ECO:0000256" key="1">
    <source>
        <dbReference type="ARBA" id="ARBA00022723"/>
    </source>
</evidence>
<reference evidence="3 4" key="1">
    <citation type="submission" date="2021-03" db="EMBL/GenBank/DDBJ databases">
        <title>Human Oral Microbial Genomes.</title>
        <authorList>
            <person name="Johnston C.D."/>
            <person name="Chen T."/>
            <person name="Dewhirst F.E."/>
        </authorList>
    </citation>
    <scope>NUCLEOTIDE SEQUENCE [LARGE SCALE GENOMIC DNA]</scope>
    <source>
        <strain evidence="3 4">DSMZ 100122</strain>
    </source>
</reference>
<proteinExistence type="predicted"/>
<dbReference type="RefSeq" id="WP_212326502.1">
    <property type="nucleotide sequence ID" value="NZ_AP024463.1"/>
</dbReference>
<dbReference type="PANTHER" id="PTHR35848:SF6">
    <property type="entry name" value="CUPIN TYPE-2 DOMAIN-CONTAINING PROTEIN"/>
    <property type="match status" value="1"/>
</dbReference>
<keyword evidence="1" id="KW-0479">Metal-binding</keyword>
<dbReference type="Proteomes" id="UP000678513">
    <property type="component" value="Chromosome"/>
</dbReference>
<evidence type="ECO:0000313" key="4">
    <source>
        <dbReference type="Proteomes" id="UP000678513"/>
    </source>
</evidence>
<evidence type="ECO:0000313" key="3">
    <source>
        <dbReference type="EMBL" id="QUC09245.1"/>
    </source>
</evidence>
<dbReference type="Pfam" id="PF07883">
    <property type="entry name" value="Cupin_2"/>
    <property type="match status" value="1"/>
</dbReference>
<protein>
    <submittedName>
        <fullName evidence="3">Cupin domain-containing protein</fullName>
    </submittedName>
</protein>